<dbReference type="Proteomes" id="UP000024635">
    <property type="component" value="Unassembled WGS sequence"/>
</dbReference>
<organism evidence="1 2">
    <name type="scientific">Ancylostoma ceylanicum</name>
    <dbReference type="NCBI Taxonomy" id="53326"/>
    <lineage>
        <taxon>Eukaryota</taxon>
        <taxon>Metazoa</taxon>
        <taxon>Ecdysozoa</taxon>
        <taxon>Nematoda</taxon>
        <taxon>Chromadorea</taxon>
        <taxon>Rhabditida</taxon>
        <taxon>Rhabditina</taxon>
        <taxon>Rhabditomorpha</taxon>
        <taxon>Strongyloidea</taxon>
        <taxon>Ancylostomatidae</taxon>
        <taxon>Ancylostomatinae</taxon>
        <taxon>Ancylostoma</taxon>
    </lineage>
</organism>
<protein>
    <submittedName>
        <fullName evidence="1">Uncharacterized protein</fullName>
    </submittedName>
</protein>
<sequence>MGRNDEGGRRAPPFMPLLASLRPTLPLYATCKVLFLAGPAQPLRRSSFIIRLASFHWIWIRLVVVKLPPVKCISSSIIFSLPANLTKLAD</sequence>
<evidence type="ECO:0000313" key="1">
    <source>
        <dbReference type="EMBL" id="EYC21196.1"/>
    </source>
</evidence>
<dbReference type="EMBL" id="JARK01001356">
    <property type="protein sequence ID" value="EYC21196.1"/>
    <property type="molecule type" value="Genomic_DNA"/>
</dbReference>
<proteinExistence type="predicted"/>
<accession>A0A016V1R6</accession>
<keyword evidence="2" id="KW-1185">Reference proteome</keyword>
<dbReference type="AlphaFoldDB" id="A0A016V1R6"/>
<name>A0A016V1R6_9BILA</name>
<reference evidence="2" key="1">
    <citation type="journal article" date="2015" name="Nat. Genet.">
        <title>The genome and transcriptome of the zoonotic hookworm Ancylostoma ceylanicum identify infection-specific gene families.</title>
        <authorList>
            <person name="Schwarz E.M."/>
            <person name="Hu Y."/>
            <person name="Antoshechkin I."/>
            <person name="Miller M.M."/>
            <person name="Sternberg P.W."/>
            <person name="Aroian R.V."/>
        </authorList>
    </citation>
    <scope>NUCLEOTIDE SEQUENCE</scope>
    <source>
        <strain evidence="2">HY135</strain>
    </source>
</reference>
<evidence type="ECO:0000313" key="2">
    <source>
        <dbReference type="Proteomes" id="UP000024635"/>
    </source>
</evidence>
<comment type="caution">
    <text evidence="1">The sequence shown here is derived from an EMBL/GenBank/DDBJ whole genome shotgun (WGS) entry which is preliminary data.</text>
</comment>
<gene>
    <name evidence="1" type="primary">Acey_s0020.g5</name>
    <name evidence="1" type="ORF">Y032_0020g5</name>
</gene>